<dbReference type="InterPro" id="IPR052338">
    <property type="entry name" value="Transposase_5"/>
</dbReference>
<dbReference type="Pfam" id="PF01498">
    <property type="entry name" value="HTH_Tnp_Tc3_2"/>
    <property type="match status" value="1"/>
</dbReference>
<keyword evidence="5" id="KW-1185">Reference proteome</keyword>
<dbReference type="InterPro" id="IPR009057">
    <property type="entry name" value="Homeodomain-like_sf"/>
</dbReference>
<dbReference type="GeneID" id="6197465"/>
<dbReference type="Proteomes" id="UP000001197">
    <property type="component" value="Chromosome 1"/>
</dbReference>
<feature type="domain" description="Tc1-like transposase DDE" evidence="2">
    <location>
        <begin position="288"/>
        <end position="356"/>
    </location>
</feature>
<reference evidence="4" key="4">
    <citation type="submission" date="2015-04" db="EMBL/GenBank/DDBJ databases">
        <title>Maintaining two mating types: Structure of the mating type locus and its role in heterokaryosis in Podospora anserina.</title>
        <authorList>
            <person name="Grognet P."/>
            <person name="Bidard F."/>
            <person name="Kuchly C."/>
            <person name="Chan Ho Tong L."/>
            <person name="Coppin E."/>
            <person name="Ait Benkhali J."/>
            <person name="Couloux A."/>
            <person name="Wincker P."/>
            <person name="Debuchy R."/>
            <person name="Silar P."/>
        </authorList>
    </citation>
    <scope>NUCLEOTIDE SEQUENCE</scope>
</reference>
<dbReference type="InterPro" id="IPR002492">
    <property type="entry name" value="Transposase_Tc1-like"/>
</dbReference>
<reference evidence="3" key="2">
    <citation type="submission" date="2008-07" db="EMBL/GenBank/DDBJ databases">
        <authorList>
            <person name="Genoscope - CEA"/>
        </authorList>
    </citation>
    <scope>NUCLEOTIDE SEQUENCE</scope>
    <source>
        <strain evidence="3">S mat+</strain>
    </source>
</reference>
<evidence type="ECO:0000313" key="5">
    <source>
        <dbReference type="Proteomes" id="UP000001197"/>
    </source>
</evidence>
<reference evidence="5" key="3">
    <citation type="journal article" date="2014" name="Genetics">
        <title>Maintaining two mating types: Structure of the mating type locus and its role in heterokaryosis in Podospora anserina.</title>
        <authorList>
            <person name="Grognet P."/>
            <person name="Bidard F."/>
            <person name="Kuchly C."/>
            <person name="Tong L.C.H."/>
            <person name="Coppin E."/>
            <person name="Benkhali J.A."/>
            <person name="Couloux A."/>
            <person name="Wincker P."/>
            <person name="Debuchy R."/>
            <person name="Silar P."/>
        </authorList>
    </citation>
    <scope>GENOME REANNOTATION</scope>
    <source>
        <strain evidence="5">S / ATCC MYA-4624 / DSM 980 / FGSC 10383</strain>
    </source>
</reference>
<dbReference type="AlphaFoldDB" id="B2AB16"/>
<protein>
    <submittedName>
        <fullName evidence="3">Podospora anserina S mat+ genomic DNA chromosome 1, supercontig 1</fullName>
    </submittedName>
    <submittedName>
        <fullName evidence="4">Transposase</fullName>
    </submittedName>
</protein>
<evidence type="ECO:0000313" key="4">
    <source>
        <dbReference type="EMBL" id="CDP22917.1"/>
    </source>
</evidence>
<dbReference type="GO" id="GO:0006313">
    <property type="term" value="P:DNA transposition"/>
    <property type="evidence" value="ECO:0007669"/>
    <property type="project" value="InterPro"/>
</dbReference>
<dbReference type="GO" id="GO:0003677">
    <property type="term" value="F:DNA binding"/>
    <property type="evidence" value="ECO:0007669"/>
    <property type="project" value="InterPro"/>
</dbReference>
<name>B2AB16_PODAN</name>
<accession>B2AB16</accession>
<dbReference type="RefSeq" id="XP_001912796.1">
    <property type="nucleotide sequence ID" value="XM_001912761.1"/>
</dbReference>
<dbReference type="PANTHER" id="PTHR23022">
    <property type="entry name" value="TRANSPOSABLE ELEMENT-RELATED"/>
    <property type="match status" value="1"/>
</dbReference>
<dbReference type="EMBL" id="FO904936">
    <property type="protein sequence ID" value="CDP22917.1"/>
    <property type="molecule type" value="Genomic_DNA"/>
</dbReference>
<organism evidence="3">
    <name type="scientific">Podospora anserina (strain S / ATCC MYA-4624 / DSM 980 / FGSC 10383)</name>
    <name type="common">Pleurage anserina</name>
    <dbReference type="NCBI Taxonomy" id="515849"/>
    <lineage>
        <taxon>Eukaryota</taxon>
        <taxon>Fungi</taxon>
        <taxon>Dikarya</taxon>
        <taxon>Ascomycota</taxon>
        <taxon>Pezizomycotina</taxon>
        <taxon>Sordariomycetes</taxon>
        <taxon>Sordariomycetidae</taxon>
        <taxon>Sordariales</taxon>
        <taxon>Podosporaceae</taxon>
        <taxon>Podospora</taxon>
        <taxon>Podospora anserina</taxon>
    </lineage>
</organism>
<dbReference type="eggNOG" id="ENOG502S95U">
    <property type="taxonomic scope" value="Eukaryota"/>
</dbReference>
<dbReference type="EMBL" id="CU633438">
    <property type="protein sequence ID" value="CAP60278.1"/>
    <property type="molecule type" value="Genomic_DNA"/>
</dbReference>
<evidence type="ECO:0000259" key="2">
    <source>
        <dbReference type="Pfam" id="PF13358"/>
    </source>
</evidence>
<dbReference type="Pfam" id="PF13358">
    <property type="entry name" value="DDE_3"/>
    <property type="match status" value="1"/>
</dbReference>
<dbReference type="InterPro" id="IPR038717">
    <property type="entry name" value="Tc1-like_DDE_dom"/>
</dbReference>
<evidence type="ECO:0000259" key="1">
    <source>
        <dbReference type="Pfam" id="PF01498"/>
    </source>
</evidence>
<dbReference type="OrthoDB" id="4843223at2759"/>
<gene>
    <name evidence="3" type="ORF">PODANS_1_5855</name>
</gene>
<proteinExistence type="predicted"/>
<dbReference type="HOGENOM" id="CLU_033666_0_1_1"/>
<dbReference type="PANTHER" id="PTHR23022:SF119">
    <property type="entry name" value="TC1-LIKE TRANSPOSASE DDE DOMAIN-CONTAINING PROTEIN"/>
    <property type="match status" value="1"/>
</dbReference>
<sequence>MELFGDYNRYYLLWLRTKVLPPCQVPPRALFFWLGQLRPKFYRNFLQTSIFHLSTPLSQPASTTMAPNRHLTTEERQRIRTLYFDGHLSQPRIQETTGYTKYQIRHAIRAPAAEVAPRSGRPRVITADQELELIRYVCESKAHRRMSFLELSIALFNSLLNWITIRNALYRHGFRRRVARKKPPISEANQQKRLAWAIEHKDWTLEQWRTILWSDETWVVGGPYRKQYVTRRIDEEWDPTCIVEKHQRKGGWMFWGCFYGSTKGPGIFWEKEWGSINEYSYRKNILPNVYEFIDDTFEQHHLQLSFMQDGAPGHRAAGTKKDLENRKIIVVDWPPFSPDLNPIESCWNWMKDYIEDKYGLEEKPSYAKLKRYVEEAWQELPESYLQTLLDSMPSRCEAVIAANGMHTKY</sequence>
<evidence type="ECO:0000313" key="3">
    <source>
        <dbReference type="EMBL" id="CAP60278.1"/>
    </source>
</evidence>
<reference evidence="3 5" key="1">
    <citation type="journal article" date="2008" name="Genome Biol.">
        <title>The genome sequence of the model ascomycete fungus Podospora anserina.</title>
        <authorList>
            <person name="Espagne E."/>
            <person name="Lespinet O."/>
            <person name="Malagnac F."/>
            <person name="Da Silva C."/>
            <person name="Jaillon O."/>
            <person name="Porcel B.M."/>
            <person name="Couloux A."/>
            <person name="Aury J.-M."/>
            <person name="Segurens B."/>
            <person name="Poulain J."/>
            <person name="Anthouard V."/>
            <person name="Grossetete S."/>
            <person name="Khalili H."/>
            <person name="Coppin E."/>
            <person name="Dequard-Chablat M."/>
            <person name="Picard M."/>
            <person name="Contamine V."/>
            <person name="Arnaise S."/>
            <person name="Bourdais A."/>
            <person name="Berteaux-Lecellier V."/>
            <person name="Gautheret D."/>
            <person name="de Vries R.P."/>
            <person name="Battaglia E."/>
            <person name="Coutinho P.M."/>
            <person name="Danchin E.G.J."/>
            <person name="Henrissat B."/>
            <person name="El Khoury R."/>
            <person name="Sainsard-Chanet A."/>
            <person name="Boivin A."/>
            <person name="Pinan-Lucarre B."/>
            <person name="Sellem C.H."/>
            <person name="Debuchy R."/>
            <person name="Wincker P."/>
            <person name="Weissenbach J."/>
            <person name="Silar P."/>
        </authorList>
    </citation>
    <scope>NUCLEOTIDE SEQUENCE [LARGE SCALE GENOMIC DNA]</scope>
    <source>
        <strain evidence="5">S / ATCC MYA-4624 / DSM 980 / FGSC 10383</strain>
        <strain evidence="3">S mat+</strain>
    </source>
</reference>
<dbReference type="GO" id="GO:0015074">
    <property type="term" value="P:DNA integration"/>
    <property type="evidence" value="ECO:0007669"/>
    <property type="project" value="InterPro"/>
</dbReference>
<feature type="domain" description="Transposase Tc1-like" evidence="1">
    <location>
        <begin position="140"/>
        <end position="202"/>
    </location>
</feature>
<dbReference type="KEGG" id="pan:PODANSg09845"/>
<dbReference type="Gene3D" id="3.30.420.10">
    <property type="entry name" value="Ribonuclease H-like superfamily/Ribonuclease H"/>
    <property type="match status" value="1"/>
</dbReference>
<dbReference type="VEuPathDB" id="FungiDB:PODANS_1_5855"/>
<dbReference type="SUPFAM" id="SSF46689">
    <property type="entry name" value="Homeodomain-like"/>
    <property type="match status" value="1"/>
</dbReference>
<dbReference type="InterPro" id="IPR036397">
    <property type="entry name" value="RNaseH_sf"/>
</dbReference>